<dbReference type="RefSeq" id="XP_645415.1">
    <property type="nucleotide sequence ID" value="XM_640323.1"/>
</dbReference>
<dbReference type="Proteomes" id="UP000002195">
    <property type="component" value="Unassembled WGS sequence"/>
</dbReference>
<comment type="caution">
    <text evidence="1">The sequence shown here is derived from an EMBL/GenBank/DDBJ whole genome shotgun (WGS) entry which is preliminary data.</text>
</comment>
<protein>
    <submittedName>
        <fullName evidence="1">Uncharacterized protein</fullName>
    </submittedName>
</protein>
<name>Q55AE1_DICDI</name>
<dbReference type="PaxDb" id="44689-DDB0216940"/>
<sequence>MKMKMVKNKKKKKKVTFCVQTNICCDIKNSQKLVYLVCLLPEFYILFF</sequence>
<dbReference type="HOGENOM" id="CLU_3161072_0_0_1"/>
<gene>
    <name evidence="1" type="ORF">DDB_G0271940</name>
</gene>
<keyword evidence="2" id="KW-1185">Reference proteome</keyword>
<dbReference type="GeneID" id="8618205"/>
<organism evidence="1 2">
    <name type="scientific">Dictyostelium discoideum</name>
    <name type="common">Social amoeba</name>
    <dbReference type="NCBI Taxonomy" id="44689"/>
    <lineage>
        <taxon>Eukaryota</taxon>
        <taxon>Amoebozoa</taxon>
        <taxon>Evosea</taxon>
        <taxon>Eumycetozoa</taxon>
        <taxon>Dictyostelia</taxon>
        <taxon>Dictyosteliales</taxon>
        <taxon>Dictyosteliaceae</taxon>
        <taxon>Dictyostelium</taxon>
    </lineage>
</organism>
<evidence type="ECO:0000313" key="2">
    <source>
        <dbReference type="Proteomes" id="UP000002195"/>
    </source>
</evidence>
<dbReference type="EMBL" id="AAFI02000007">
    <property type="protein sequence ID" value="EAL71494.1"/>
    <property type="molecule type" value="Genomic_DNA"/>
</dbReference>
<proteinExistence type="predicted"/>
<dbReference type="InParanoid" id="Q55AE1"/>
<accession>Q55AE1</accession>
<evidence type="ECO:0000313" key="1">
    <source>
        <dbReference type="EMBL" id="EAL71494.1"/>
    </source>
</evidence>
<dbReference type="AlphaFoldDB" id="Q55AE1"/>
<reference evidence="1 2" key="1">
    <citation type="journal article" date="2005" name="Nature">
        <title>The genome of the social amoeba Dictyostelium discoideum.</title>
        <authorList>
            <consortium name="The Dictyostelium discoideum Sequencing Consortium"/>
            <person name="Eichinger L."/>
            <person name="Pachebat J.A."/>
            <person name="Glockner G."/>
            <person name="Rajandream M.A."/>
            <person name="Sucgang R."/>
            <person name="Berriman M."/>
            <person name="Song J."/>
            <person name="Olsen R."/>
            <person name="Szafranski K."/>
            <person name="Xu Q."/>
            <person name="Tunggal B."/>
            <person name="Kummerfeld S."/>
            <person name="Madera M."/>
            <person name="Konfortov B.A."/>
            <person name="Rivero F."/>
            <person name="Bankier A.T."/>
            <person name="Lehmann R."/>
            <person name="Hamlin N."/>
            <person name="Davies R."/>
            <person name="Gaudet P."/>
            <person name="Fey P."/>
            <person name="Pilcher K."/>
            <person name="Chen G."/>
            <person name="Saunders D."/>
            <person name="Sodergren E."/>
            <person name="Davis P."/>
            <person name="Kerhornou A."/>
            <person name="Nie X."/>
            <person name="Hall N."/>
            <person name="Anjard C."/>
            <person name="Hemphill L."/>
            <person name="Bason N."/>
            <person name="Farbrother P."/>
            <person name="Desany B."/>
            <person name="Just E."/>
            <person name="Morio T."/>
            <person name="Rost R."/>
            <person name="Churcher C."/>
            <person name="Cooper J."/>
            <person name="Haydock S."/>
            <person name="van Driessche N."/>
            <person name="Cronin A."/>
            <person name="Goodhead I."/>
            <person name="Muzny D."/>
            <person name="Mourier T."/>
            <person name="Pain A."/>
            <person name="Lu M."/>
            <person name="Harper D."/>
            <person name="Lindsay R."/>
            <person name="Hauser H."/>
            <person name="James K."/>
            <person name="Quiles M."/>
            <person name="Madan Babu M."/>
            <person name="Saito T."/>
            <person name="Buchrieser C."/>
            <person name="Wardroper A."/>
            <person name="Felder M."/>
            <person name="Thangavelu M."/>
            <person name="Johnson D."/>
            <person name="Knights A."/>
            <person name="Loulseged H."/>
            <person name="Mungall K."/>
            <person name="Oliver K."/>
            <person name="Price C."/>
            <person name="Quail M.A."/>
            <person name="Urushihara H."/>
            <person name="Hernandez J."/>
            <person name="Rabbinowitsch E."/>
            <person name="Steffen D."/>
            <person name="Sanders M."/>
            <person name="Ma J."/>
            <person name="Kohara Y."/>
            <person name="Sharp S."/>
            <person name="Simmonds M."/>
            <person name="Spiegler S."/>
            <person name="Tivey A."/>
            <person name="Sugano S."/>
            <person name="White B."/>
            <person name="Walker D."/>
            <person name="Woodward J."/>
            <person name="Winckler T."/>
            <person name="Tanaka Y."/>
            <person name="Shaulsky G."/>
            <person name="Schleicher M."/>
            <person name="Weinstock G."/>
            <person name="Rosenthal A."/>
            <person name="Cox E.C."/>
            <person name="Chisholm R.L."/>
            <person name="Gibbs R."/>
            <person name="Loomis W.F."/>
            <person name="Platzer M."/>
            <person name="Kay R.R."/>
            <person name="Williams J."/>
            <person name="Dear P.H."/>
            <person name="Noegel A.A."/>
            <person name="Barrell B."/>
            <person name="Kuspa A."/>
        </authorList>
    </citation>
    <scope>NUCLEOTIDE SEQUENCE [LARGE SCALE GENOMIC DNA]</scope>
    <source>
        <strain evidence="1 2">AX4</strain>
    </source>
</reference>
<dbReference type="KEGG" id="ddi:DDB_G0271940"/>